<name>A0A0X3PN02_SCHSO</name>
<accession>A0A0X3PN02</accession>
<dbReference type="EMBL" id="GEEE01010116">
    <property type="protein sequence ID" value="JAP53109.1"/>
    <property type="molecule type" value="Transcribed_RNA"/>
</dbReference>
<organism evidence="2">
    <name type="scientific">Schistocephalus solidus</name>
    <name type="common">Tapeworm</name>
    <dbReference type="NCBI Taxonomy" id="70667"/>
    <lineage>
        <taxon>Eukaryota</taxon>
        <taxon>Metazoa</taxon>
        <taxon>Spiralia</taxon>
        <taxon>Lophotrochozoa</taxon>
        <taxon>Platyhelminthes</taxon>
        <taxon>Cestoda</taxon>
        <taxon>Eucestoda</taxon>
        <taxon>Diphyllobothriidea</taxon>
        <taxon>Diphyllobothriidae</taxon>
        <taxon>Schistocephalus</taxon>
    </lineage>
</organism>
<dbReference type="AlphaFoldDB" id="A0A0X3PN02"/>
<dbReference type="Pfam" id="PF06662">
    <property type="entry name" value="C5-epim_C"/>
    <property type="match status" value="1"/>
</dbReference>
<dbReference type="InterPro" id="IPR039721">
    <property type="entry name" value="C5-epimerase"/>
</dbReference>
<feature type="non-terminal residue" evidence="2">
    <location>
        <position position="1"/>
    </location>
</feature>
<reference evidence="2" key="1">
    <citation type="submission" date="2016-01" db="EMBL/GenBank/DDBJ databases">
        <title>Reference transcriptome for the parasite Schistocephalus solidus: insights into the molecular evolution of parasitism.</title>
        <authorList>
            <person name="Hebert F.O."/>
            <person name="Grambauer S."/>
            <person name="Barber I."/>
            <person name="Landry C.R."/>
            <person name="Aubin-Horth N."/>
        </authorList>
    </citation>
    <scope>NUCLEOTIDE SEQUENCE</scope>
</reference>
<dbReference type="GO" id="GO:0015012">
    <property type="term" value="P:heparan sulfate proteoglycan biosynthetic process"/>
    <property type="evidence" value="ECO:0007669"/>
    <property type="project" value="InterPro"/>
</dbReference>
<protein>
    <recommendedName>
        <fullName evidence="1">D-glucuronyl C5-epimerase C-terminal domain-containing protein</fullName>
    </recommendedName>
</protein>
<evidence type="ECO:0000259" key="1">
    <source>
        <dbReference type="Pfam" id="PF06662"/>
    </source>
</evidence>
<dbReference type="GO" id="GO:0047464">
    <property type="term" value="F:heparosan-N-sulfate-glucuronate 5-epimerase activity"/>
    <property type="evidence" value="ECO:0007669"/>
    <property type="project" value="UniProtKB-EC"/>
</dbReference>
<proteinExistence type="predicted"/>
<sequence>TSKSAAPHRFTVSLKCAFDNVRSLCGSRSSLWFFYFCRLYTRTSWHPSILSIKKDSAQLMSERPGVQLQVPPDVVSVHPLTCLINGHLASGCFLFNNSSPLVSFDLLKDWFEVVGHVELTNRTLVWRQTDDRCPQFDDQPYDPTGTYLEFASVNTEARRHVMLISADSNVPVSSQWDPKGHYYPIQIAQFGLNYFSQLKHMQLASTIPPSSGAKPESLDVFDIKTDIKPRSTHSAIWKCLTRAPGRPCLFGQAHDDVTATAGTIVFDLSPYARITPPPYLFLNGTSWHANSSLVFRLTLRPSGSWDTPVSVELQYTCSSHFQGSTFFSNKWWAFGHTDGAALKVIYFLPSCASSASHSRGQVLLARNLLEDVVKAIRALQRLRDQSPRLKLLLHLADGFTSLTFKSALLTASAPTGGSISDFLLFTGGPARQGSVRRQEALRRFLETRFLAASDWLVGNLDQTDGGWRVGAARHFTDQLVLQPGWCSAMGQGQAISLLVRVYHYTREHRYLRSAVRALAPFMRPIPSEDAGSEGHASVCAVRTHFLGQPGLPWFEEYPIIPSVFVLNGFIYSLIGLFDLAHTSLEGVSPDQEELSKSIGKSDILFNEGLSTLVHVLPLFDSGSGSFYDLRHLNLAHSLNRPTRAFQPPLSSLAENSPLDYLQGLADLLQSGPNRARWQYHFVHLRQLKTLTKMAPQHADLWKQTFRRWLAYTRGFRSLHN</sequence>
<dbReference type="PANTHER" id="PTHR13174">
    <property type="entry name" value="D-GLUCURONYL C5-EPIMERASE"/>
    <property type="match status" value="1"/>
</dbReference>
<dbReference type="PANTHER" id="PTHR13174:SF3">
    <property type="entry name" value="D-GLUCURONYL C5-EPIMERASE"/>
    <property type="match status" value="1"/>
</dbReference>
<dbReference type="UniPathway" id="UPA00862"/>
<dbReference type="GO" id="GO:0030210">
    <property type="term" value="P:heparin proteoglycan biosynthetic process"/>
    <property type="evidence" value="ECO:0007669"/>
    <property type="project" value="UniProtKB-UniPathway"/>
</dbReference>
<dbReference type="InterPro" id="IPR010598">
    <property type="entry name" value="C5-epim_C"/>
</dbReference>
<feature type="domain" description="D-glucuronyl C5-epimerase C-terminal" evidence="1">
    <location>
        <begin position="463"/>
        <end position="634"/>
    </location>
</feature>
<gene>
    <name evidence="2" type="ORF">TR116207</name>
</gene>
<evidence type="ECO:0000313" key="2">
    <source>
        <dbReference type="EMBL" id="JAP53109.1"/>
    </source>
</evidence>